<accession>A0A843V7E6</accession>
<dbReference type="InterPro" id="IPR036517">
    <property type="entry name" value="FF_domain_sf"/>
</dbReference>
<keyword evidence="5" id="KW-1185">Reference proteome</keyword>
<sequence length="761" mass="79570">MSSSAWTPQEGQVSATSISTQTQPSDDPKSSAVVSTFSGQPLRGSDTTLTSQVPASPSPLSGPSTTNGPPPVGGLPTSTYRNNDAIATEAPQDSLRAKFVGSAGYVVPAPSFSYSVFPRVNTTLANSQQSVSSSVIKVTTPMPPSALQPPVPGQSPALRPSFSYNVISQSSVSPTTSHQFSSTATNMQGKPLLPSPAAPSLQSSVPVQSPATGSTLPGTGKQNPPTLVQLSSSTSFSYGGNPQAAVADSSEKVVSSNLNISSATSAELVGTAASFSSQSMQMPAHMPPNFSTNPPPSANLNPATVQTSAFPSFPRPPGMLGNIAPGPSWLASSVSPSTATIRPTQTDSSSVRPILPSPASTPVNPVSTSVPIQQNFQQPNYPHYPSITPQAPPSQSLWLHTSHAGNLQHAPFLPHPGAVPAPFPMPMQGMAPVYGPLPGLQPPGVSTNVVSGGAQSVSTETVQPANNLVVQPSASGIDNKYVSDTSIKDENNDKKEESWTAHRADTGAVYYYNSLTGESTYEKPSCFKGELGNVVVQPTPVSWEKLAGTDWTLVTTNDGKQYYYNNITKISSWQIPPDVAEMKKNEVVEPSKESANSIQSASITSDKGSSHVSLNAPAVQTGGRDAVTPKTPGALISSSALDLIKKKLQDAGTPMTSSPVPTPVQTLSDLSGPKVVEAAAKIQHNENSKDKLKDTNGDANISESSSDSDDADSGPTKDECVVQFKEMLKELGVAPFSKWEKELPKIIFDPRFKVGSSWEKR</sequence>
<dbReference type="AlphaFoldDB" id="A0A843V7E6"/>
<proteinExistence type="predicted"/>
<dbReference type="OrthoDB" id="187617at2759"/>
<dbReference type="InterPro" id="IPR001202">
    <property type="entry name" value="WW_dom"/>
</dbReference>
<dbReference type="Proteomes" id="UP000652761">
    <property type="component" value="Unassembled WGS sequence"/>
</dbReference>
<feature type="compositionally biased region" description="Basic and acidic residues" evidence="2">
    <location>
        <begin position="684"/>
        <end position="696"/>
    </location>
</feature>
<dbReference type="GO" id="GO:0003712">
    <property type="term" value="F:transcription coregulator activity"/>
    <property type="evidence" value="ECO:0007669"/>
    <property type="project" value="TreeGrafter"/>
</dbReference>
<dbReference type="Pfam" id="PF01846">
    <property type="entry name" value="FF"/>
    <property type="match status" value="1"/>
</dbReference>
<organism evidence="4 5">
    <name type="scientific">Colocasia esculenta</name>
    <name type="common">Wild taro</name>
    <name type="synonym">Arum esculentum</name>
    <dbReference type="NCBI Taxonomy" id="4460"/>
    <lineage>
        <taxon>Eukaryota</taxon>
        <taxon>Viridiplantae</taxon>
        <taxon>Streptophyta</taxon>
        <taxon>Embryophyta</taxon>
        <taxon>Tracheophyta</taxon>
        <taxon>Spermatophyta</taxon>
        <taxon>Magnoliopsida</taxon>
        <taxon>Liliopsida</taxon>
        <taxon>Araceae</taxon>
        <taxon>Aroideae</taxon>
        <taxon>Colocasieae</taxon>
        <taxon>Colocasia</taxon>
    </lineage>
</organism>
<feature type="domain" description="WW" evidence="3">
    <location>
        <begin position="551"/>
        <end position="578"/>
    </location>
</feature>
<dbReference type="PROSITE" id="PS01159">
    <property type="entry name" value="WW_DOMAIN_1"/>
    <property type="match status" value="2"/>
</dbReference>
<comment type="caution">
    <text evidence="4">The sequence shown here is derived from an EMBL/GenBank/DDBJ whole genome shotgun (WGS) entry which is preliminary data.</text>
</comment>
<feature type="region of interest" description="Disordered" evidence="2">
    <location>
        <begin position="684"/>
        <end position="718"/>
    </location>
</feature>
<protein>
    <recommendedName>
        <fullName evidence="3">WW domain-containing protein</fullName>
    </recommendedName>
</protein>
<dbReference type="Pfam" id="PF00397">
    <property type="entry name" value="WW"/>
    <property type="match status" value="1"/>
</dbReference>
<dbReference type="SUPFAM" id="SSF51045">
    <property type="entry name" value="WW domain"/>
    <property type="match status" value="2"/>
</dbReference>
<feature type="compositionally biased region" description="Polar residues" evidence="2">
    <location>
        <begin position="173"/>
        <end position="188"/>
    </location>
</feature>
<feature type="non-terminal residue" evidence="4">
    <location>
        <position position="1"/>
    </location>
</feature>
<feature type="compositionally biased region" description="Polar residues" evidence="2">
    <location>
        <begin position="593"/>
        <end position="613"/>
    </location>
</feature>
<gene>
    <name evidence="4" type="ORF">Taro_023125</name>
</gene>
<feature type="region of interest" description="Disordered" evidence="2">
    <location>
        <begin position="173"/>
        <end position="250"/>
    </location>
</feature>
<feature type="region of interest" description="Disordered" evidence="2">
    <location>
        <begin position="1"/>
        <end position="92"/>
    </location>
</feature>
<keyword evidence="1" id="KW-0677">Repeat</keyword>
<dbReference type="GO" id="GO:0070063">
    <property type="term" value="F:RNA polymerase binding"/>
    <property type="evidence" value="ECO:0007669"/>
    <property type="project" value="InterPro"/>
</dbReference>
<dbReference type="GO" id="GO:0005634">
    <property type="term" value="C:nucleus"/>
    <property type="evidence" value="ECO:0007669"/>
    <property type="project" value="TreeGrafter"/>
</dbReference>
<dbReference type="PROSITE" id="PS50020">
    <property type="entry name" value="WW_DOMAIN_2"/>
    <property type="match status" value="2"/>
</dbReference>
<dbReference type="Gene3D" id="2.20.70.10">
    <property type="match status" value="2"/>
</dbReference>
<reference evidence="4" key="1">
    <citation type="submission" date="2017-07" db="EMBL/GenBank/DDBJ databases">
        <title>Taro Niue Genome Assembly and Annotation.</title>
        <authorList>
            <person name="Atibalentja N."/>
            <person name="Keating K."/>
            <person name="Fields C.J."/>
        </authorList>
    </citation>
    <scope>NUCLEOTIDE SEQUENCE</scope>
    <source>
        <strain evidence="4">Niue_2</strain>
        <tissue evidence="4">Leaf</tissue>
    </source>
</reference>
<name>A0A843V7E6_COLES</name>
<dbReference type="PANTHER" id="PTHR15377">
    <property type="entry name" value="TRANSCRIPTION ELONGATION REGULATOR 1"/>
    <property type="match status" value="1"/>
</dbReference>
<dbReference type="Gene3D" id="1.10.10.440">
    <property type="entry name" value="FF domain"/>
    <property type="match status" value="1"/>
</dbReference>
<dbReference type="CDD" id="cd00201">
    <property type="entry name" value="WW"/>
    <property type="match status" value="2"/>
</dbReference>
<feature type="compositionally biased region" description="Polar residues" evidence="2">
    <location>
        <begin position="1"/>
        <end position="25"/>
    </location>
</feature>
<evidence type="ECO:0000259" key="3">
    <source>
        <dbReference type="PROSITE" id="PS50020"/>
    </source>
</evidence>
<feature type="compositionally biased region" description="Polar residues" evidence="2">
    <location>
        <begin position="334"/>
        <end position="351"/>
    </location>
</feature>
<evidence type="ECO:0000313" key="4">
    <source>
        <dbReference type="EMBL" id="MQL90527.1"/>
    </source>
</evidence>
<feature type="compositionally biased region" description="Low complexity" evidence="2">
    <location>
        <begin position="198"/>
        <end position="210"/>
    </location>
</feature>
<dbReference type="SUPFAM" id="SSF81698">
    <property type="entry name" value="FF domain"/>
    <property type="match status" value="1"/>
</dbReference>
<dbReference type="SMART" id="SM00456">
    <property type="entry name" value="WW"/>
    <property type="match status" value="2"/>
</dbReference>
<evidence type="ECO:0000313" key="5">
    <source>
        <dbReference type="Proteomes" id="UP000652761"/>
    </source>
</evidence>
<feature type="domain" description="WW" evidence="3">
    <location>
        <begin position="493"/>
        <end position="526"/>
    </location>
</feature>
<feature type="region of interest" description="Disordered" evidence="2">
    <location>
        <begin position="588"/>
        <end position="633"/>
    </location>
</feature>
<evidence type="ECO:0000256" key="1">
    <source>
        <dbReference type="ARBA" id="ARBA00022737"/>
    </source>
</evidence>
<dbReference type="InterPro" id="IPR002713">
    <property type="entry name" value="FF_domain"/>
</dbReference>
<evidence type="ECO:0000256" key="2">
    <source>
        <dbReference type="SAM" id="MobiDB-lite"/>
    </source>
</evidence>
<feature type="compositionally biased region" description="Polar residues" evidence="2">
    <location>
        <begin position="32"/>
        <end position="67"/>
    </location>
</feature>
<dbReference type="PANTHER" id="PTHR15377:SF3">
    <property type="entry name" value="WW DOMAIN-CONTAINING PROTEIN"/>
    <property type="match status" value="1"/>
</dbReference>
<feature type="region of interest" description="Disordered" evidence="2">
    <location>
        <begin position="334"/>
        <end position="366"/>
    </location>
</feature>
<feature type="compositionally biased region" description="Polar residues" evidence="2">
    <location>
        <begin position="211"/>
        <end position="240"/>
    </location>
</feature>
<dbReference type="InterPro" id="IPR045148">
    <property type="entry name" value="TCRG1-like"/>
</dbReference>
<dbReference type="InterPro" id="IPR036020">
    <property type="entry name" value="WW_dom_sf"/>
</dbReference>
<dbReference type="EMBL" id="NMUH01001249">
    <property type="protein sequence ID" value="MQL90527.1"/>
    <property type="molecule type" value="Genomic_DNA"/>
</dbReference>